<dbReference type="InterPro" id="IPR014001">
    <property type="entry name" value="Helicase_ATP-bd"/>
</dbReference>
<keyword evidence="5" id="KW-0238">DNA-binding</keyword>
<keyword evidence="4 8" id="KW-0347">Helicase</keyword>
<dbReference type="InterPro" id="IPR032284">
    <property type="entry name" value="RecQ_Zn-bd"/>
</dbReference>
<dbReference type="InterPro" id="IPR011545">
    <property type="entry name" value="DEAD/DEAH_box_helicase_dom"/>
</dbReference>
<evidence type="ECO:0000256" key="6">
    <source>
        <dbReference type="ARBA" id="ARBA00023235"/>
    </source>
</evidence>
<dbReference type="EMBL" id="CACRXK020001757">
    <property type="protein sequence ID" value="CAB3990941.1"/>
    <property type="molecule type" value="Genomic_DNA"/>
</dbReference>
<keyword evidence="3 8" id="KW-0378">Hydrolase</keyword>
<keyword evidence="10" id="KW-1185">Reference proteome</keyword>
<dbReference type="Pfam" id="PF16124">
    <property type="entry name" value="RecQ_Zn_bind"/>
    <property type="match status" value="1"/>
</dbReference>
<evidence type="ECO:0000256" key="2">
    <source>
        <dbReference type="ARBA" id="ARBA00022723"/>
    </source>
</evidence>
<evidence type="ECO:0000256" key="3">
    <source>
        <dbReference type="ARBA" id="ARBA00022801"/>
    </source>
</evidence>
<evidence type="ECO:0000313" key="9">
    <source>
        <dbReference type="EMBL" id="CAB3990941.1"/>
    </source>
</evidence>
<dbReference type="GO" id="GO:0046872">
    <property type="term" value="F:metal ion binding"/>
    <property type="evidence" value="ECO:0007669"/>
    <property type="project" value="UniProtKB-KW"/>
</dbReference>
<dbReference type="GO" id="GO:0006310">
    <property type="term" value="P:DNA recombination"/>
    <property type="evidence" value="ECO:0007669"/>
    <property type="project" value="InterPro"/>
</dbReference>
<dbReference type="GO" id="GO:0005694">
    <property type="term" value="C:chromosome"/>
    <property type="evidence" value="ECO:0007669"/>
    <property type="project" value="TreeGrafter"/>
</dbReference>
<dbReference type="GO" id="GO:0016787">
    <property type="term" value="F:hydrolase activity"/>
    <property type="evidence" value="ECO:0007669"/>
    <property type="project" value="UniProtKB-KW"/>
</dbReference>
<dbReference type="OrthoDB" id="5980046at2759"/>
<name>A0A7D9HUQ6_PARCT</name>
<dbReference type="NCBIfam" id="TIGR00614">
    <property type="entry name" value="recQ_fam"/>
    <property type="match status" value="1"/>
</dbReference>
<accession>A0A7D9HUQ6</accession>
<organism evidence="9 10">
    <name type="scientific">Paramuricea clavata</name>
    <name type="common">Red gorgonian</name>
    <name type="synonym">Violescent sea-whip</name>
    <dbReference type="NCBI Taxonomy" id="317549"/>
    <lineage>
        <taxon>Eukaryota</taxon>
        <taxon>Metazoa</taxon>
        <taxon>Cnidaria</taxon>
        <taxon>Anthozoa</taxon>
        <taxon>Octocorallia</taxon>
        <taxon>Malacalcyonacea</taxon>
        <taxon>Plexauridae</taxon>
        <taxon>Paramuricea</taxon>
    </lineage>
</organism>
<reference evidence="9" key="1">
    <citation type="submission" date="2020-04" db="EMBL/GenBank/DDBJ databases">
        <authorList>
            <person name="Alioto T."/>
            <person name="Alioto T."/>
            <person name="Gomez Garrido J."/>
        </authorList>
    </citation>
    <scope>NUCLEOTIDE SEQUENCE</scope>
    <source>
        <strain evidence="9">A484AB</strain>
    </source>
</reference>
<dbReference type="CDD" id="cd17920">
    <property type="entry name" value="DEXHc_RecQ"/>
    <property type="match status" value="1"/>
</dbReference>
<comment type="subcellular location">
    <subcellularLocation>
        <location evidence="8">Nucleus</location>
    </subcellularLocation>
</comment>
<dbReference type="InterPro" id="IPR027417">
    <property type="entry name" value="P-loop_NTPase"/>
</dbReference>
<keyword evidence="8" id="KW-0067">ATP-binding</keyword>
<dbReference type="AlphaFoldDB" id="A0A7D9HUQ6"/>
<dbReference type="GO" id="GO:0003677">
    <property type="term" value="F:DNA binding"/>
    <property type="evidence" value="ECO:0007669"/>
    <property type="project" value="UniProtKB-KW"/>
</dbReference>
<comment type="similarity">
    <text evidence="1 8">Belongs to the helicase family. RecQ subfamily.</text>
</comment>
<evidence type="ECO:0000313" key="10">
    <source>
        <dbReference type="Proteomes" id="UP001152795"/>
    </source>
</evidence>
<dbReference type="PANTHER" id="PTHR13710">
    <property type="entry name" value="DNA HELICASE RECQ FAMILY MEMBER"/>
    <property type="match status" value="1"/>
</dbReference>
<dbReference type="GO" id="GO:0043138">
    <property type="term" value="F:3'-5' DNA helicase activity"/>
    <property type="evidence" value="ECO:0007669"/>
    <property type="project" value="UniProtKB-EC"/>
</dbReference>
<gene>
    <name evidence="9" type="ORF">PACLA_8A018590</name>
</gene>
<evidence type="ECO:0000256" key="5">
    <source>
        <dbReference type="ARBA" id="ARBA00023125"/>
    </source>
</evidence>
<dbReference type="InterPro" id="IPR004589">
    <property type="entry name" value="DNA_helicase_ATP-dep_RecQ"/>
</dbReference>
<evidence type="ECO:0000256" key="8">
    <source>
        <dbReference type="RuleBase" id="RU364117"/>
    </source>
</evidence>
<evidence type="ECO:0000256" key="1">
    <source>
        <dbReference type="ARBA" id="ARBA00005446"/>
    </source>
</evidence>
<dbReference type="PANTHER" id="PTHR13710:SF105">
    <property type="entry name" value="ATP-DEPENDENT DNA HELICASE Q1"/>
    <property type="match status" value="1"/>
</dbReference>
<comment type="catalytic activity">
    <reaction evidence="7 8">
        <text>Couples ATP hydrolysis with the unwinding of duplex DNA by translocating in the 3'-5' direction.</text>
        <dbReference type="EC" id="5.6.2.4"/>
    </reaction>
</comment>
<protein>
    <recommendedName>
        <fullName evidence="8">ATP-dependent DNA helicase</fullName>
        <ecNumber evidence="8">5.6.2.4</ecNumber>
    </recommendedName>
</protein>
<dbReference type="Proteomes" id="UP001152795">
    <property type="component" value="Unassembled WGS sequence"/>
</dbReference>
<dbReference type="GO" id="GO:0005737">
    <property type="term" value="C:cytoplasm"/>
    <property type="evidence" value="ECO:0007669"/>
    <property type="project" value="TreeGrafter"/>
</dbReference>
<proteinExistence type="inferred from homology"/>
<evidence type="ECO:0000256" key="4">
    <source>
        <dbReference type="ARBA" id="ARBA00022806"/>
    </source>
</evidence>
<keyword evidence="8" id="KW-0539">Nucleus</keyword>
<sequence>MAQLRMNYSCPQRQFILALRSGKTCCAVCGSQTTDIFSQVGLQQHYRIRHRGTEFDDNALKDGVKCLRKFAANETKENLIALSEQRKNSDFDNYKIFDVEGDGESMVLCCSNEKEAAKLFGLYLDHKVSLPKLENSGEGMKVNVNNNSMNCTFQLWKAQDKVHAEAIYYKLKTPTTILPAPNLSSCQTSQPEISAILVQENRELSLLKYLYQYDSFRSGQLEAIQSILQGKDTLTLIPTGGGKSVVYTLPAILNQGLSIVIEPLKFIMEEQCEKLRQKQIPAFFYNSSLTDKEMQFVINSLCRQDLSQVILFTSPECIMSEKLLNVLKKWSDSAKLNFIAIDEAHCIDVWGQGFREDYLKLGLLKDFKVPIVALTGTATSTVQSKIVETLRMESPEIVKVTSSRNNLLLNVVPKLDKPKRQIANYINENYKEQRGIVYCARRKDTVDLAHELKTANINAVFVHGAQYDAERKKHERAWTDGHAHVICATKSFGMESLEDYYQEIGRAGKDGEPAACTLFFKHEDRSFHLHNIVKIEDKEYQKHNYNLLNQIVNYCDNNMCRHKQILLYFEENVAECEDKCDFCTSNKTVELKDRTSVSKIIVQGLLAMEERKKKDNSFAINTVLAWVLCH</sequence>
<evidence type="ECO:0000256" key="7">
    <source>
        <dbReference type="ARBA" id="ARBA00034617"/>
    </source>
</evidence>
<dbReference type="SMART" id="SM00487">
    <property type="entry name" value="DEXDc"/>
    <property type="match status" value="1"/>
</dbReference>
<keyword evidence="6" id="KW-0413">Isomerase</keyword>
<dbReference type="GO" id="GO:0006281">
    <property type="term" value="P:DNA repair"/>
    <property type="evidence" value="ECO:0007669"/>
    <property type="project" value="TreeGrafter"/>
</dbReference>
<dbReference type="Pfam" id="PF00270">
    <property type="entry name" value="DEAD"/>
    <property type="match status" value="1"/>
</dbReference>
<dbReference type="GO" id="GO:0005634">
    <property type="term" value="C:nucleus"/>
    <property type="evidence" value="ECO:0007669"/>
    <property type="project" value="UniProtKB-SubCell"/>
</dbReference>
<comment type="catalytic activity">
    <reaction evidence="8">
        <text>ATP + H2O = ADP + phosphate + H(+)</text>
        <dbReference type="Rhea" id="RHEA:13065"/>
        <dbReference type="ChEBI" id="CHEBI:15377"/>
        <dbReference type="ChEBI" id="CHEBI:15378"/>
        <dbReference type="ChEBI" id="CHEBI:30616"/>
        <dbReference type="ChEBI" id="CHEBI:43474"/>
        <dbReference type="ChEBI" id="CHEBI:456216"/>
    </reaction>
</comment>
<comment type="caution">
    <text evidence="9">The sequence shown here is derived from an EMBL/GenBank/DDBJ whole genome shotgun (WGS) entry which is preliminary data.</text>
</comment>
<dbReference type="Gene3D" id="3.40.50.300">
    <property type="entry name" value="P-loop containing nucleotide triphosphate hydrolases"/>
    <property type="match status" value="3"/>
</dbReference>
<dbReference type="EC" id="5.6.2.4" evidence="8"/>
<dbReference type="SUPFAM" id="SSF52540">
    <property type="entry name" value="P-loop containing nucleoside triphosphate hydrolases"/>
    <property type="match status" value="1"/>
</dbReference>
<dbReference type="GO" id="GO:0009378">
    <property type="term" value="F:four-way junction helicase activity"/>
    <property type="evidence" value="ECO:0007669"/>
    <property type="project" value="TreeGrafter"/>
</dbReference>
<dbReference type="GO" id="GO:0005524">
    <property type="term" value="F:ATP binding"/>
    <property type="evidence" value="ECO:0007669"/>
    <property type="project" value="UniProtKB-KW"/>
</dbReference>
<keyword evidence="8" id="KW-0547">Nucleotide-binding</keyword>
<keyword evidence="2" id="KW-0479">Metal-binding</keyword>
<dbReference type="PROSITE" id="PS51192">
    <property type="entry name" value="HELICASE_ATP_BIND_1"/>
    <property type="match status" value="1"/>
</dbReference>